<dbReference type="Gene3D" id="1.20.5.220">
    <property type="match status" value="1"/>
</dbReference>
<keyword evidence="1" id="KW-0812">Transmembrane</keyword>
<dbReference type="STRING" id="6265.A0A0B2VNS2"/>
<dbReference type="PANTHER" id="PTHR15420">
    <property type="entry name" value="UBIQUINOL-CYTOCHROME C REDUCTASE COMPLEX 6.4 KD PROTEIN"/>
    <property type="match status" value="1"/>
</dbReference>
<evidence type="ECO:0008006" key="4">
    <source>
        <dbReference type="Google" id="ProtNLM"/>
    </source>
</evidence>
<gene>
    <name evidence="2" type="ORF">Tcan_04345</name>
</gene>
<keyword evidence="1" id="KW-0472">Membrane</keyword>
<evidence type="ECO:0000313" key="3">
    <source>
        <dbReference type="Proteomes" id="UP000031036"/>
    </source>
</evidence>
<sequence length="61" mass="7128">MIYMRPLAFFKRALTNNAYYPTYAAYGSAAFLAAIYFCEWKTVGQFIPIWNARYVTNEEAK</sequence>
<dbReference type="AlphaFoldDB" id="A0A0B2VNS2"/>
<accession>A0A0B2VNS2</accession>
<comment type="caution">
    <text evidence="2">The sequence shown here is derived from an EMBL/GenBank/DDBJ whole genome shotgun (WGS) entry which is preliminary data.</text>
</comment>
<protein>
    <recommendedName>
        <fullName evidence="4">Cytochrome b-c1 complex subunit 10</fullName>
    </recommendedName>
</protein>
<dbReference type="Proteomes" id="UP000031036">
    <property type="component" value="Unassembled WGS sequence"/>
</dbReference>
<dbReference type="OMA" id="LYMKPAR"/>
<dbReference type="GO" id="GO:0006122">
    <property type="term" value="P:mitochondrial electron transport, ubiquinol to cytochrome c"/>
    <property type="evidence" value="ECO:0007669"/>
    <property type="project" value="InterPro"/>
</dbReference>
<evidence type="ECO:0000313" key="2">
    <source>
        <dbReference type="EMBL" id="KHN83198.1"/>
    </source>
</evidence>
<evidence type="ECO:0000256" key="1">
    <source>
        <dbReference type="SAM" id="Phobius"/>
    </source>
</evidence>
<reference evidence="2 3" key="1">
    <citation type="submission" date="2014-11" db="EMBL/GenBank/DDBJ databases">
        <title>Genetic blueprint of the zoonotic pathogen Toxocara canis.</title>
        <authorList>
            <person name="Zhu X.-Q."/>
            <person name="Korhonen P.K."/>
            <person name="Cai H."/>
            <person name="Young N.D."/>
            <person name="Nejsum P."/>
            <person name="von Samson-Himmelstjerna G."/>
            <person name="Boag P.R."/>
            <person name="Tan P."/>
            <person name="Li Q."/>
            <person name="Min J."/>
            <person name="Yang Y."/>
            <person name="Wang X."/>
            <person name="Fang X."/>
            <person name="Hall R.S."/>
            <person name="Hofmann A."/>
            <person name="Sternberg P.W."/>
            <person name="Jex A.R."/>
            <person name="Gasser R.B."/>
        </authorList>
    </citation>
    <scope>NUCLEOTIDE SEQUENCE [LARGE SCALE GENOMIC DNA]</scope>
    <source>
        <strain evidence="2">PN_DK_2014</strain>
    </source>
</reference>
<dbReference type="SUPFAM" id="SSF81518">
    <property type="entry name" value="Subunit XI (6.4 kDa protein) of cytochrome bc1 complex (Ubiquinol-cytochrome c reductase)"/>
    <property type="match status" value="1"/>
</dbReference>
<dbReference type="InterPro" id="IPR029027">
    <property type="entry name" value="Single_a-helix_sf"/>
</dbReference>
<dbReference type="PANTHER" id="PTHR15420:SF2">
    <property type="entry name" value="CYTOCHROME B-C1 COMPLEX SUBUNIT 10"/>
    <property type="match status" value="1"/>
</dbReference>
<dbReference type="EMBL" id="JPKZ01001211">
    <property type="protein sequence ID" value="KHN83198.1"/>
    <property type="molecule type" value="Genomic_DNA"/>
</dbReference>
<dbReference type="Pfam" id="PF08997">
    <property type="entry name" value="UCR_6-4kD"/>
    <property type="match status" value="1"/>
</dbReference>
<dbReference type="InterPro" id="IPR015089">
    <property type="entry name" value="UQCR"/>
</dbReference>
<keyword evidence="1" id="KW-1133">Transmembrane helix</keyword>
<keyword evidence="3" id="KW-1185">Reference proteome</keyword>
<organism evidence="2 3">
    <name type="scientific">Toxocara canis</name>
    <name type="common">Canine roundworm</name>
    <dbReference type="NCBI Taxonomy" id="6265"/>
    <lineage>
        <taxon>Eukaryota</taxon>
        <taxon>Metazoa</taxon>
        <taxon>Ecdysozoa</taxon>
        <taxon>Nematoda</taxon>
        <taxon>Chromadorea</taxon>
        <taxon>Rhabditida</taxon>
        <taxon>Spirurina</taxon>
        <taxon>Ascaridomorpha</taxon>
        <taxon>Ascaridoidea</taxon>
        <taxon>Toxocaridae</taxon>
        <taxon>Toxocara</taxon>
    </lineage>
</organism>
<feature type="transmembrane region" description="Helical" evidence="1">
    <location>
        <begin position="20"/>
        <end position="38"/>
    </location>
</feature>
<name>A0A0B2VNS2_TOXCA</name>
<dbReference type="GO" id="GO:0005743">
    <property type="term" value="C:mitochondrial inner membrane"/>
    <property type="evidence" value="ECO:0007669"/>
    <property type="project" value="TreeGrafter"/>
</dbReference>
<proteinExistence type="predicted"/>